<dbReference type="AlphaFoldDB" id="A0A212R669"/>
<dbReference type="InterPro" id="IPR050902">
    <property type="entry name" value="ABC_Transporter_SBP"/>
</dbReference>
<feature type="coiled-coil region" evidence="2">
    <location>
        <begin position="176"/>
        <end position="203"/>
    </location>
</feature>
<feature type="signal peptide" evidence="4">
    <location>
        <begin position="1"/>
        <end position="20"/>
    </location>
</feature>
<dbReference type="FunCoup" id="A0A212R669">
    <property type="interactions" value="199"/>
</dbReference>
<dbReference type="PROSITE" id="PS51257">
    <property type="entry name" value="PROKAR_LIPOPROTEIN"/>
    <property type="match status" value="1"/>
</dbReference>
<dbReference type="CDD" id="cd01144">
    <property type="entry name" value="BtuF"/>
    <property type="match status" value="1"/>
</dbReference>
<accession>A0A212R669</accession>
<dbReference type="PANTHER" id="PTHR30535:SF34">
    <property type="entry name" value="MOLYBDATE-BINDING PROTEIN MOLA"/>
    <property type="match status" value="1"/>
</dbReference>
<comment type="similarity">
    <text evidence="1">Belongs to the bacterial solute-binding protein 8 family.</text>
</comment>
<organism evidence="6 7">
    <name type="scientific">Thermoflexus hugenholtzii JAD2</name>
    <dbReference type="NCBI Taxonomy" id="877466"/>
    <lineage>
        <taxon>Bacteria</taxon>
        <taxon>Bacillati</taxon>
        <taxon>Chloroflexota</taxon>
        <taxon>Thermoflexia</taxon>
        <taxon>Thermoflexales</taxon>
        <taxon>Thermoflexaceae</taxon>
        <taxon>Thermoflexus</taxon>
    </lineage>
</organism>
<dbReference type="InParanoid" id="A0A212R669"/>
<protein>
    <submittedName>
        <fullName evidence="6">Iron complex transport system substrate-binding protein</fullName>
    </submittedName>
</protein>
<keyword evidence="7" id="KW-1185">Reference proteome</keyword>
<evidence type="ECO:0000256" key="1">
    <source>
        <dbReference type="ARBA" id="ARBA00008814"/>
    </source>
</evidence>
<dbReference type="SUPFAM" id="SSF53807">
    <property type="entry name" value="Helical backbone' metal receptor"/>
    <property type="match status" value="1"/>
</dbReference>
<proteinExistence type="inferred from homology"/>
<sequence length="348" mass="37716">MRRAVILFFILMLLAGCAGAPSPTPTATPAPTFTPAPTATPTVTPTPAPFLNIVDDHGRTVVLKDRPQRIVTLAPSATEMIFAVGAGDRLVGRDELSDYPPEAKQVPSIGHTYPTLNTEAIVALRPDLILAPGVISPEQVKALEDLGLIVFHQSTPKDLEGIFQQILTVGRLTGNTAQAEKVVADLRARVAALEEKVRSASSRPKVFYELDATDPGKPWTAGPGSFIDRLIIMAGGQNVGAVLPSEWGQLSLEELLRQDPDLIILGTANYGETPEKVRQRPGWNRLRAVREGRIYPIDADLISRPGPRIVEGLEAMARIIHPELFPQQVRSPRRPLGLSQVVPLPIRP</sequence>
<evidence type="ECO:0000313" key="6">
    <source>
        <dbReference type="EMBL" id="SNB67601.1"/>
    </source>
</evidence>
<dbReference type="PANTHER" id="PTHR30535">
    <property type="entry name" value="VITAMIN B12-BINDING PROTEIN"/>
    <property type="match status" value="1"/>
</dbReference>
<feature type="compositionally biased region" description="Pro residues" evidence="3">
    <location>
        <begin position="23"/>
        <end position="34"/>
    </location>
</feature>
<dbReference type="Gene3D" id="3.40.50.1980">
    <property type="entry name" value="Nitrogenase molybdenum iron protein domain"/>
    <property type="match status" value="2"/>
</dbReference>
<feature type="chain" id="PRO_5012984890" evidence="4">
    <location>
        <begin position="21"/>
        <end position="348"/>
    </location>
</feature>
<evidence type="ECO:0000256" key="2">
    <source>
        <dbReference type="SAM" id="Coils"/>
    </source>
</evidence>
<feature type="compositionally biased region" description="Low complexity" evidence="3">
    <location>
        <begin position="35"/>
        <end position="44"/>
    </location>
</feature>
<dbReference type="EMBL" id="FYEK01000032">
    <property type="protein sequence ID" value="SNB67601.1"/>
    <property type="molecule type" value="Genomic_DNA"/>
</dbReference>
<feature type="domain" description="Fe/B12 periplasmic-binding" evidence="5">
    <location>
        <begin position="69"/>
        <end position="324"/>
    </location>
</feature>
<dbReference type="Proteomes" id="UP000197025">
    <property type="component" value="Unassembled WGS sequence"/>
</dbReference>
<dbReference type="PROSITE" id="PS50983">
    <property type="entry name" value="FE_B12_PBP"/>
    <property type="match status" value="1"/>
</dbReference>
<dbReference type="Pfam" id="PF01497">
    <property type="entry name" value="Peripla_BP_2"/>
    <property type="match status" value="1"/>
</dbReference>
<reference evidence="7" key="1">
    <citation type="submission" date="2017-06" db="EMBL/GenBank/DDBJ databases">
        <authorList>
            <person name="Varghese N."/>
            <person name="Submissions S."/>
        </authorList>
    </citation>
    <scope>NUCLEOTIDE SEQUENCE [LARGE SCALE GENOMIC DNA]</scope>
    <source>
        <strain evidence="7">JAD2</strain>
    </source>
</reference>
<evidence type="ECO:0000256" key="4">
    <source>
        <dbReference type="SAM" id="SignalP"/>
    </source>
</evidence>
<name>A0A212R669_9CHLR</name>
<dbReference type="RefSeq" id="WP_088571537.1">
    <property type="nucleotide sequence ID" value="NZ_FYEK01000032.1"/>
</dbReference>
<evidence type="ECO:0000313" key="7">
    <source>
        <dbReference type="Proteomes" id="UP000197025"/>
    </source>
</evidence>
<gene>
    <name evidence="6" type="ORF">SAMN02746019_00013610</name>
</gene>
<keyword evidence="2" id="KW-0175">Coiled coil</keyword>
<evidence type="ECO:0000259" key="5">
    <source>
        <dbReference type="PROSITE" id="PS50983"/>
    </source>
</evidence>
<keyword evidence="4" id="KW-0732">Signal</keyword>
<dbReference type="InterPro" id="IPR002491">
    <property type="entry name" value="ABC_transptr_periplasmic_BD"/>
</dbReference>
<feature type="region of interest" description="Disordered" evidence="3">
    <location>
        <begin position="23"/>
        <end position="44"/>
    </location>
</feature>
<dbReference type="GO" id="GO:0071281">
    <property type="term" value="P:cellular response to iron ion"/>
    <property type="evidence" value="ECO:0007669"/>
    <property type="project" value="TreeGrafter"/>
</dbReference>
<evidence type="ECO:0000256" key="3">
    <source>
        <dbReference type="SAM" id="MobiDB-lite"/>
    </source>
</evidence>
<dbReference type="OrthoDB" id="9787830at2"/>